<evidence type="ECO:0000313" key="3">
    <source>
        <dbReference type="Proteomes" id="UP000053244"/>
    </source>
</evidence>
<proteinExistence type="predicted"/>
<organism evidence="2 3">
    <name type="scientific">Actinoplanes awajinensis subsp. mycoplanecinus</name>
    <dbReference type="NCBI Taxonomy" id="135947"/>
    <lineage>
        <taxon>Bacteria</taxon>
        <taxon>Bacillati</taxon>
        <taxon>Actinomycetota</taxon>
        <taxon>Actinomycetes</taxon>
        <taxon>Micromonosporales</taxon>
        <taxon>Micromonosporaceae</taxon>
        <taxon>Actinoplanes</taxon>
    </lineage>
</organism>
<dbReference type="CDD" id="cd06974">
    <property type="entry name" value="TerD_like"/>
    <property type="match status" value="1"/>
</dbReference>
<keyword evidence="3" id="KW-1185">Reference proteome</keyword>
<evidence type="ECO:0000313" key="2">
    <source>
        <dbReference type="EMBL" id="KUL28566.1"/>
    </source>
</evidence>
<protein>
    <recommendedName>
        <fullName evidence="4">Tellurium resistance</fullName>
    </recommendedName>
</protein>
<gene>
    <name evidence="2" type="ORF">ADL15_31775</name>
</gene>
<evidence type="ECO:0008006" key="4">
    <source>
        <dbReference type="Google" id="ProtNLM"/>
    </source>
</evidence>
<evidence type="ECO:0000256" key="1">
    <source>
        <dbReference type="SAM" id="MobiDB-lite"/>
    </source>
</evidence>
<dbReference type="InterPro" id="IPR003325">
    <property type="entry name" value="TerD"/>
</dbReference>
<sequence length="221" mass="23770">MDYTKRPKAPASPPAVSPGAVSLSKVSLTKAAPTVSLTKQAGLLRVNLNWNARPAPGSIFRKSDPPVDLDLGCLYEYTDGSKGVVQANGKAFTDAHSFGGGPICRLDGDDRSGTNTQGENLYVDLRQVSAIRRILIFTIIYAGVPNWAAAQGVVTVFPATGPQIEVLLDESDDRAQTCAIVMLENADGALSIRREVKYIRGSQSVLDAMYNWGMRWTAGRK</sequence>
<dbReference type="Proteomes" id="UP000053244">
    <property type="component" value="Unassembled WGS sequence"/>
</dbReference>
<name>A0A101JLG6_9ACTN</name>
<reference evidence="2 3" key="1">
    <citation type="submission" date="2015-10" db="EMBL/GenBank/DDBJ databases">
        <authorList>
            <person name="Gilbert D.G."/>
        </authorList>
    </citation>
    <scope>NUCLEOTIDE SEQUENCE [LARGE SCALE GENOMIC DNA]</scope>
    <source>
        <strain evidence="2 3">NRRL B-16712</strain>
    </source>
</reference>
<dbReference type="AlphaFoldDB" id="A0A101JLG6"/>
<dbReference type="EMBL" id="LLZH01000288">
    <property type="protein sequence ID" value="KUL28566.1"/>
    <property type="molecule type" value="Genomic_DNA"/>
</dbReference>
<dbReference type="Gene3D" id="2.60.60.30">
    <property type="entry name" value="sav2460 like domains"/>
    <property type="match status" value="1"/>
</dbReference>
<accession>A0A101JLG6</accession>
<comment type="caution">
    <text evidence="2">The sequence shown here is derived from an EMBL/GenBank/DDBJ whole genome shotgun (WGS) entry which is preliminary data.</text>
</comment>
<feature type="region of interest" description="Disordered" evidence="1">
    <location>
        <begin position="1"/>
        <end position="20"/>
    </location>
</feature>